<keyword evidence="3" id="KW-0813">Transport</keyword>
<evidence type="ECO:0000256" key="2">
    <source>
        <dbReference type="ARBA" id="ARBA00011262"/>
    </source>
</evidence>
<dbReference type="PANTHER" id="PTHR32196">
    <property type="entry name" value="ABC TRANSPORTER PERMEASE PROTEIN YPHD-RELATED-RELATED"/>
    <property type="match status" value="1"/>
</dbReference>
<evidence type="ECO:0000256" key="5">
    <source>
        <dbReference type="ARBA" id="ARBA00022519"/>
    </source>
</evidence>
<evidence type="ECO:0000313" key="12">
    <source>
        <dbReference type="EMBL" id="MFC6385927.1"/>
    </source>
</evidence>
<dbReference type="CDD" id="cd06579">
    <property type="entry name" value="TM_PBP1_transp_AraH_like"/>
    <property type="match status" value="1"/>
</dbReference>
<comment type="function">
    <text evidence="9">Part of the ABC transporter complex LsrABCD involved in autoinducer 2 (AI-2) import. Probably responsible for the translocation of the substrate across the membrane.</text>
</comment>
<comment type="caution">
    <text evidence="12">The sequence shown here is derived from an EMBL/GenBank/DDBJ whole genome shotgun (WGS) entry which is preliminary data.</text>
</comment>
<evidence type="ECO:0000256" key="4">
    <source>
        <dbReference type="ARBA" id="ARBA00022475"/>
    </source>
</evidence>
<dbReference type="EMBL" id="JBHSTQ010000003">
    <property type="protein sequence ID" value="MFC6385927.1"/>
    <property type="molecule type" value="Genomic_DNA"/>
</dbReference>
<comment type="subcellular location">
    <subcellularLocation>
        <location evidence="1">Cell membrane</location>
        <topology evidence="1">Multi-pass membrane protein</topology>
    </subcellularLocation>
</comment>
<evidence type="ECO:0000256" key="3">
    <source>
        <dbReference type="ARBA" id="ARBA00022448"/>
    </source>
</evidence>
<accession>A0ABW1WBJ8</accession>
<keyword evidence="6 11" id="KW-0812">Transmembrane</keyword>
<dbReference type="Pfam" id="PF02653">
    <property type="entry name" value="BPD_transp_2"/>
    <property type="match status" value="1"/>
</dbReference>
<comment type="subunit">
    <text evidence="2">The complex is composed of two ATP-binding proteins (LsrA), two transmembrane proteins (LsrC and LsrD) and a solute-binding protein (LsrB).</text>
</comment>
<evidence type="ECO:0000256" key="11">
    <source>
        <dbReference type="SAM" id="Phobius"/>
    </source>
</evidence>
<dbReference type="InterPro" id="IPR001851">
    <property type="entry name" value="ABC_transp_permease"/>
</dbReference>
<dbReference type="RefSeq" id="WP_253052381.1">
    <property type="nucleotide sequence ID" value="NZ_JAMXWN010000002.1"/>
</dbReference>
<feature type="transmembrane region" description="Helical" evidence="11">
    <location>
        <begin position="130"/>
        <end position="151"/>
    </location>
</feature>
<reference evidence="13" key="1">
    <citation type="journal article" date="2019" name="Int. J. Syst. Evol. Microbiol.">
        <title>The Global Catalogue of Microorganisms (GCM) 10K type strain sequencing project: providing services to taxonomists for standard genome sequencing and annotation.</title>
        <authorList>
            <consortium name="The Broad Institute Genomics Platform"/>
            <consortium name="The Broad Institute Genome Sequencing Center for Infectious Disease"/>
            <person name="Wu L."/>
            <person name="Ma J."/>
        </authorList>
    </citation>
    <scope>NUCLEOTIDE SEQUENCE [LARGE SCALE GENOMIC DNA]</scope>
    <source>
        <strain evidence="13">CCUG 42001</strain>
    </source>
</reference>
<evidence type="ECO:0000256" key="6">
    <source>
        <dbReference type="ARBA" id="ARBA00022692"/>
    </source>
</evidence>
<protein>
    <recommendedName>
        <fullName evidence="10">Autoinducer 2 import system permease protein LsrC</fullName>
    </recommendedName>
</protein>
<name>A0ABW1WBJ8_9BACL</name>
<evidence type="ECO:0000256" key="10">
    <source>
        <dbReference type="ARBA" id="ARBA00039382"/>
    </source>
</evidence>
<feature type="transmembrane region" description="Helical" evidence="11">
    <location>
        <begin position="235"/>
        <end position="253"/>
    </location>
</feature>
<gene>
    <name evidence="12" type="ORF">ACFP7A_04865</name>
</gene>
<keyword evidence="13" id="KW-1185">Reference proteome</keyword>
<dbReference type="PANTHER" id="PTHR32196:SF29">
    <property type="entry name" value="AUTOINDUCER 2 IMPORT SYSTEM PERMEASE PROTEIN LSRC"/>
    <property type="match status" value="1"/>
</dbReference>
<organism evidence="12 13">
    <name type="scientific">Sporolactobacillus kofuensis</name>
    <dbReference type="NCBI Taxonomy" id="269672"/>
    <lineage>
        <taxon>Bacteria</taxon>
        <taxon>Bacillati</taxon>
        <taxon>Bacillota</taxon>
        <taxon>Bacilli</taxon>
        <taxon>Bacillales</taxon>
        <taxon>Sporolactobacillaceae</taxon>
        <taxon>Sporolactobacillus</taxon>
    </lineage>
</organism>
<feature type="transmembrane region" description="Helical" evidence="11">
    <location>
        <begin position="14"/>
        <end position="30"/>
    </location>
</feature>
<proteinExistence type="predicted"/>
<dbReference type="Proteomes" id="UP001596267">
    <property type="component" value="Unassembled WGS sequence"/>
</dbReference>
<evidence type="ECO:0000256" key="8">
    <source>
        <dbReference type="ARBA" id="ARBA00023136"/>
    </source>
</evidence>
<feature type="transmembrane region" description="Helical" evidence="11">
    <location>
        <begin position="265"/>
        <end position="287"/>
    </location>
</feature>
<feature type="transmembrane region" description="Helical" evidence="11">
    <location>
        <begin position="211"/>
        <end position="229"/>
    </location>
</feature>
<keyword evidence="5" id="KW-0997">Cell inner membrane</keyword>
<evidence type="ECO:0000256" key="9">
    <source>
        <dbReference type="ARBA" id="ARBA00025439"/>
    </source>
</evidence>
<keyword evidence="7 11" id="KW-1133">Transmembrane helix</keyword>
<feature type="transmembrane region" description="Helical" evidence="11">
    <location>
        <begin position="93"/>
        <end position="118"/>
    </location>
</feature>
<feature type="transmembrane region" description="Helical" evidence="11">
    <location>
        <begin position="293"/>
        <end position="310"/>
    </location>
</feature>
<feature type="transmembrane region" description="Helical" evidence="11">
    <location>
        <begin position="50"/>
        <end position="81"/>
    </location>
</feature>
<evidence type="ECO:0000256" key="7">
    <source>
        <dbReference type="ARBA" id="ARBA00022989"/>
    </source>
</evidence>
<keyword evidence="4" id="KW-1003">Cell membrane</keyword>
<keyword evidence="8 11" id="KW-0472">Membrane</keyword>
<evidence type="ECO:0000313" key="13">
    <source>
        <dbReference type="Proteomes" id="UP001596267"/>
    </source>
</evidence>
<evidence type="ECO:0000256" key="1">
    <source>
        <dbReference type="ARBA" id="ARBA00004651"/>
    </source>
</evidence>
<feature type="transmembrane region" description="Helical" evidence="11">
    <location>
        <begin position="157"/>
        <end position="180"/>
    </location>
</feature>
<sequence length="328" mass="35312">MKQKYIPLPGYREYFTLIILCAEFVLFALLSNKFLTEQNVTQIIQNASEIAIISIGMTIVIILGGIDISVGSVLGVCAIVAARLSAMGVNPILVVVLTICSGIVAGAANGLLVSLLKVPELIATLATMNFWRAIIFLMLGGSWLTGFPTVFNNIASGITFSIPNILFFILILYFVFWFVLTYRPFGRHLYAIGTNMEAARLNGIKVKKMKFASYMLLGALVGLSAIFYIDRMGTVEMTIGSDLAMQCIAAVVIGGTSITGGRGSVVGTLAGVLFVAVMSNGIVLLGVPSLLDHAIVGSLIIISIIIDVLLRKRIKKRRVETKTRLTIS</sequence>